<dbReference type="EMBL" id="WHPN01000293">
    <property type="protein sequence ID" value="KAF4408011.1"/>
    <property type="molecule type" value="Genomic_DNA"/>
</dbReference>
<dbReference type="RefSeq" id="WP_156206482.1">
    <property type="nucleotide sequence ID" value="NZ_WHPN01000293.1"/>
</dbReference>
<dbReference type="Proteomes" id="UP000621266">
    <property type="component" value="Unassembled WGS sequence"/>
</dbReference>
<feature type="region of interest" description="Disordered" evidence="1">
    <location>
        <begin position="64"/>
        <end position="83"/>
    </location>
</feature>
<evidence type="ECO:0000313" key="2">
    <source>
        <dbReference type="EMBL" id="KAF4408011.1"/>
    </source>
</evidence>
<name>A0ABQ7FG96_9ACTN</name>
<accession>A0ABQ7FG96</accession>
<organism evidence="2 3">
    <name type="scientific">Streptomyces lycii</name>
    <dbReference type="NCBI Taxonomy" id="2654337"/>
    <lineage>
        <taxon>Bacteria</taxon>
        <taxon>Bacillati</taxon>
        <taxon>Actinomycetota</taxon>
        <taxon>Actinomycetes</taxon>
        <taxon>Kitasatosporales</taxon>
        <taxon>Streptomycetaceae</taxon>
        <taxon>Streptomyces</taxon>
    </lineage>
</organism>
<reference evidence="2 3" key="1">
    <citation type="submission" date="2019-10" db="EMBL/GenBank/DDBJ databases">
        <title>Streptomyces tenebrisbrunneis sp.nov., an endogenous actinomycete isolated from of Lycium ruthenicum.</title>
        <authorList>
            <person name="Ma L."/>
        </authorList>
    </citation>
    <scope>NUCLEOTIDE SEQUENCE [LARGE SCALE GENOMIC DNA]</scope>
    <source>
        <strain evidence="2 3">TRM 66187</strain>
    </source>
</reference>
<comment type="caution">
    <text evidence="2">The sequence shown here is derived from an EMBL/GenBank/DDBJ whole genome shotgun (WGS) entry which is preliminary data.</text>
</comment>
<evidence type="ECO:0000256" key="1">
    <source>
        <dbReference type="SAM" id="MobiDB-lite"/>
    </source>
</evidence>
<protein>
    <submittedName>
        <fullName evidence="2">Uncharacterized protein</fullName>
    </submittedName>
</protein>
<keyword evidence="3" id="KW-1185">Reference proteome</keyword>
<evidence type="ECO:0000313" key="3">
    <source>
        <dbReference type="Proteomes" id="UP000621266"/>
    </source>
</evidence>
<proteinExistence type="predicted"/>
<gene>
    <name evidence="2" type="ORF">GCU69_16720</name>
</gene>
<sequence length="83" mass="7970">MTPTEPGPALFPGAVVVPVVRRGVNGRPRPDGRPPVVGELPAGAAPDLSVAGPSVAGLSVADPSVADPSVADPSVADPSAVGT</sequence>